<comment type="similarity">
    <text evidence="1 2">Belongs to the Iojap/RsfS family.</text>
</comment>
<dbReference type="GO" id="GO:0005737">
    <property type="term" value="C:cytoplasm"/>
    <property type="evidence" value="ECO:0007669"/>
    <property type="project" value="UniProtKB-SubCell"/>
</dbReference>
<dbReference type="GO" id="GO:0042256">
    <property type="term" value="P:cytosolic ribosome assembly"/>
    <property type="evidence" value="ECO:0007669"/>
    <property type="project" value="UniProtKB-UniRule"/>
</dbReference>
<proteinExistence type="inferred from homology"/>
<comment type="subunit">
    <text evidence="2">Interacts with ribosomal protein uL14 (rplN).</text>
</comment>
<keyword evidence="2" id="KW-0678">Repressor</keyword>
<comment type="function">
    <text evidence="2">Functions as a ribosomal silencing factor. Interacts with ribosomal protein uL14 (rplN), blocking formation of intersubunit bridge B8. Prevents association of the 30S and 50S ribosomal subunits and the formation of functional ribosomes, thus repressing translation.</text>
</comment>
<dbReference type="EMBL" id="ACKU01000005">
    <property type="protein sequence ID" value="EER75423.1"/>
    <property type="molecule type" value="Genomic_DNA"/>
</dbReference>
<dbReference type="HOGENOM" id="CLU_092688_2_0_9"/>
<evidence type="ECO:0000256" key="2">
    <source>
        <dbReference type="HAMAP-Rule" id="MF_01477"/>
    </source>
</evidence>
<dbReference type="Gene3D" id="3.30.460.10">
    <property type="entry name" value="Beta Polymerase, domain 2"/>
    <property type="match status" value="1"/>
</dbReference>
<evidence type="ECO:0000313" key="4">
    <source>
        <dbReference type="Proteomes" id="UP000004528"/>
    </source>
</evidence>
<dbReference type="GO" id="GO:0090071">
    <property type="term" value="P:negative regulation of ribosome biogenesis"/>
    <property type="evidence" value="ECO:0007669"/>
    <property type="project" value="UniProtKB-UniRule"/>
</dbReference>
<reference evidence="3 4" key="1">
    <citation type="submission" date="2009-04" db="EMBL/GenBank/DDBJ databases">
        <authorList>
            <person name="Qin X."/>
            <person name="Bachman B."/>
            <person name="Battles P."/>
            <person name="Bell A."/>
            <person name="Bess C."/>
            <person name="Bickham C."/>
            <person name="Chaboub L."/>
            <person name="Chen D."/>
            <person name="Coyle M."/>
            <person name="Deiros D.R."/>
            <person name="Dinh H."/>
            <person name="Forbes L."/>
            <person name="Fowler G."/>
            <person name="Francisco L."/>
            <person name="Fu Q."/>
            <person name="Gubbala S."/>
            <person name="Hale W."/>
            <person name="Han Y."/>
            <person name="Hemphill L."/>
            <person name="Highlander S.K."/>
            <person name="Hirani K."/>
            <person name="Hogues M."/>
            <person name="Jackson L."/>
            <person name="Jakkamsetti A."/>
            <person name="Javaid M."/>
            <person name="Jiang H."/>
            <person name="Korchina V."/>
            <person name="Kovar C."/>
            <person name="Lara F."/>
            <person name="Lee S."/>
            <person name="Mata R."/>
            <person name="Mathew T."/>
            <person name="Moen C."/>
            <person name="Morales K."/>
            <person name="Munidasa M."/>
            <person name="Nazareth L."/>
            <person name="Ngo R."/>
            <person name="Nguyen L."/>
            <person name="Okwuonu G."/>
            <person name="Ongeri F."/>
            <person name="Patil S."/>
            <person name="Petrosino J."/>
            <person name="Pham C."/>
            <person name="Pham P."/>
            <person name="Pu L.-L."/>
            <person name="Puazo M."/>
            <person name="Raj R."/>
            <person name="Reid J."/>
            <person name="Rouhana J."/>
            <person name="Saada N."/>
            <person name="Shang Y."/>
            <person name="Simmons D."/>
            <person name="Thornton R."/>
            <person name="Warren J."/>
            <person name="Weissenberger G."/>
            <person name="Zhang J."/>
            <person name="Zhang L."/>
            <person name="Zhou C."/>
            <person name="Zhu D."/>
            <person name="Muzny D."/>
            <person name="Worley K."/>
            <person name="Gibbs R."/>
        </authorList>
    </citation>
    <scope>NUCLEOTIDE SEQUENCE [LARGE SCALE GENOMIC DNA]</scope>
    <source>
        <strain evidence="3 4">ATCC 33313</strain>
    </source>
</reference>
<dbReference type="GO" id="GO:0043023">
    <property type="term" value="F:ribosomal large subunit binding"/>
    <property type="evidence" value="ECO:0007669"/>
    <property type="project" value="TreeGrafter"/>
</dbReference>
<dbReference type="STRING" id="585506.HMPREF0877_0224"/>
<name>C5R8C9_WEIPA</name>
<sequence length="128" mass="14641">MLNKKMTSNVNDMLAVAVKAADSKRAEDLVALDIHEMSIITDDYLILSAPTERQVIAIADEIIDKMAEAGFDLVRQEGRSEGQWVLLDFGDLIVHVFKTETREFYRLEKNWQAAPEVAIDQWIIKEEF</sequence>
<keyword evidence="2" id="KW-0810">Translation regulation</keyword>
<dbReference type="AlphaFoldDB" id="C5R8C9"/>
<gene>
    <name evidence="2" type="primary">rsfS</name>
    <name evidence="3" type="ORF">HMPREF0877_0224</name>
</gene>
<comment type="subcellular location">
    <subcellularLocation>
        <location evidence="2">Cytoplasm</location>
    </subcellularLocation>
</comment>
<dbReference type="eggNOG" id="COG0799">
    <property type="taxonomic scope" value="Bacteria"/>
</dbReference>
<protein>
    <recommendedName>
        <fullName evidence="2">Ribosomal silencing factor RsfS</fullName>
    </recommendedName>
</protein>
<dbReference type="PANTHER" id="PTHR21043:SF0">
    <property type="entry name" value="MITOCHONDRIAL ASSEMBLY OF RIBOSOMAL LARGE SUBUNIT PROTEIN 1"/>
    <property type="match status" value="1"/>
</dbReference>
<evidence type="ECO:0000313" key="3">
    <source>
        <dbReference type="EMBL" id="EER75423.1"/>
    </source>
</evidence>
<organism evidence="3 4">
    <name type="scientific">Weissella paramesenteroides ATCC 33313</name>
    <dbReference type="NCBI Taxonomy" id="585506"/>
    <lineage>
        <taxon>Bacteria</taxon>
        <taxon>Bacillati</taxon>
        <taxon>Bacillota</taxon>
        <taxon>Bacilli</taxon>
        <taxon>Lactobacillales</taxon>
        <taxon>Lactobacillaceae</taxon>
        <taxon>Weissella</taxon>
    </lineage>
</organism>
<dbReference type="InterPro" id="IPR004394">
    <property type="entry name" value="Iojap/RsfS/C7orf30"/>
</dbReference>
<dbReference type="InterPro" id="IPR043519">
    <property type="entry name" value="NT_sf"/>
</dbReference>
<dbReference type="Pfam" id="PF02410">
    <property type="entry name" value="RsfS"/>
    <property type="match status" value="1"/>
</dbReference>
<dbReference type="PANTHER" id="PTHR21043">
    <property type="entry name" value="IOJAP SUPERFAMILY ORTHOLOG"/>
    <property type="match status" value="1"/>
</dbReference>
<dbReference type="GO" id="GO:0017148">
    <property type="term" value="P:negative regulation of translation"/>
    <property type="evidence" value="ECO:0007669"/>
    <property type="project" value="UniProtKB-UniRule"/>
</dbReference>
<comment type="caution">
    <text evidence="3">The sequence shown here is derived from an EMBL/GenBank/DDBJ whole genome shotgun (WGS) entry which is preliminary data.</text>
</comment>
<keyword evidence="4" id="KW-1185">Reference proteome</keyword>
<keyword evidence="2" id="KW-0963">Cytoplasm</keyword>
<dbReference type="Proteomes" id="UP000004528">
    <property type="component" value="Unassembled WGS sequence"/>
</dbReference>
<evidence type="ECO:0000256" key="1">
    <source>
        <dbReference type="ARBA" id="ARBA00010574"/>
    </source>
</evidence>
<dbReference type="SUPFAM" id="SSF81301">
    <property type="entry name" value="Nucleotidyltransferase"/>
    <property type="match status" value="1"/>
</dbReference>
<dbReference type="NCBIfam" id="TIGR00090">
    <property type="entry name" value="rsfS_iojap_ybeB"/>
    <property type="match status" value="1"/>
</dbReference>
<accession>C5R8C9</accession>
<dbReference type="HAMAP" id="MF_01477">
    <property type="entry name" value="Iojap_RsfS"/>
    <property type="match status" value="1"/>
</dbReference>